<keyword evidence="1" id="KW-0112">Calmodulin-binding</keyword>
<comment type="similarity">
    <text evidence="2">Belongs to the IQD family.</text>
</comment>
<accession>A0A9R1VT85</accession>
<evidence type="ECO:0000256" key="1">
    <source>
        <dbReference type="ARBA" id="ARBA00022860"/>
    </source>
</evidence>
<dbReference type="PROSITE" id="PS50096">
    <property type="entry name" value="IQ"/>
    <property type="match status" value="2"/>
</dbReference>
<dbReference type="Gene3D" id="1.20.5.190">
    <property type="match status" value="1"/>
</dbReference>
<organism evidence="3 4">
    <name type="scientific">Lactuca sativa</name>
    <name type="common">Garden lettuce</name>
    <dbReference type="NCBI Taxonomy" id="4236"/>
    <lineage>
        <taxon>Eukaryota</taxon>
        <taxon>Viridiplantae</taxon>
        <taxon>Streptophyta</taxon>
        <taxon>Embryophyta</taxon>
        <taxon>Tracheophyta</taxon>
        <taxon>Spermatophyta</taxon>
        <taxon>Magnoliopsida</taxon>
        <taxon>eudicotyledons</taxon>
        <taxon>Gunneridae</taxon>
        <taxon>Pentapetalae</taxon>
        <taxon>asterids</taxon>
        <taxon>campanulids</taxon>
        <taxon>Asterales</taxon>
        <taxon>Asteraceae</taxon>
        <taxon>Cichorioideae</taxon>
        <taxon>Cichorieae</taxon>
        <taxon>Lactucinae</taxon>
        <taxon>Lactuca</taxon>
    </lineage>
</organism>
<proteinExistence type="inferred from homology"/>
<comment type="caution">
    <text evidence="3">The sequence shown here is derived from an EMBL/GenBank/DDBJ whole genome shotgun (WGS) entry which is preliminary data.</text>
</comment>
<dbReference type="CDD" id="cd23767">
    <property type="entry name" value="IQCD"/>
    <property type="match status" value="1"/>
</dbReference>
<dbReference type="AlphaFoldDB" id="A0A9R1VT85"/>
<dbReference type="GO" id="GO:0005516">
    <property type="term" value="F:calmodulin binding"/>
    <property type="evidence" value="ECO:0007669"/>
    <property type="project" value="UniProtKB-KW"/>
</dbReference>
<dbReference type="InterPro" id="IPR000048">
    <property type="entry name" value="IQ_motif_EF-hand-BS"/>
</dbReference>
<sequence>METNSGSLFSCYGSGTIEVIQLTSPSFSFQKHNVALVIQTFFRRYLARRALEALKGVLKLQALVRGHNVRRMTKMTLKCMQALVRVQARVCDQCRKLSNEGSFDSNIFWGSHLADNNSIKVASTRMSGIDDMHVELRSKFFNVGNFNSSIKSEEEMNITIRHPHITNVLWFKPPATSAISSTTPWNSSVRSTNSSPSSLGKLLFSISELILFLP</sequence>
<reference evidence="3 4" key="1">
    <citation type="journal article" date="2017" name="Nat. Commun.">
        <title>Genome assembly with in vitro proximity ligation data and whole-genome triplication in lettuce.</title>
        <authorList>
            <person name="Reyes-Chin-Wo S."/>
            <person name="Wang Z."/>
            <person name="Yang X."/>
            <person name="Kozik A."/>
            <person name="Arikit S."/>
            <person name="Song C."/>
            <person name="Xia L."/>
            <person name="Froenicke L."/>
            <person name="Lavelle D.O."/>
            <person name="Truco M.J."/>
            <person name="Xia R."/>
            <person name="Zhu S."/>
            <person name="Xu C."/>
            <person name="Xu H."/>
            <person name="Xu X."/>
            <person name="Cox K."/>
            <person name="Korf I."/>
            <person name="Meyers B.C."/>
            <person name="Michelmore R.W."/>
        </authorList>
    </citation>
    <scope>NUCLEOTIDE SEQUENCE [LARGE SCALE GENOMIC DNA]</scope>
    <source>
        <strain evidence="4">cv. Salinas</strain>
        <tissue evidence="3">Seedlings</tissue>
    </source>
</reference>
<name>A0A9R1VT85_LACSA</name>
<gene>
    <name evidence="3" type="ORF">LSAT_V11C400201650</name>
</gene>
<dbReference type="PANTHER" id="PTHR32295:SF289">
    <property type="entry name" value="IQ MOTIF, EF-HAND BINDING, P-LOOP CONTAINING NUCLEOSIDE TRIPHOSPHATE HYDROLASE"/>
    <property type="match status" value="1"/>
</dbReference>
<protein>
    <recommendedName>
        <fullName evidence="5">DUF4005 domain-containing protein</fullName>
    </recommendedName>
</protein>
<keyword evidence="4" id="KW-1185">Reference proteome</keyword>
<dbReference type="EMBL" id="NBSK02000004">
    <property type="protein sequence ID" value="KAJ0211064.1"/>
    <property type="molecule type" value="Genomic_DNA"/>
</dbReference>
<evidence type="ECO:0000256" key="2">
    <source>
        <dbReference type="ARBA" id="ARBA00024341"/>
    </source>
</evidence>
<dbReference type="Pfam" id="PF00612">
    <property type="entry name" value="IQ"/>
    <property type="match status" value="2"/>
</dbReference>
<evidence type="ECO:0000313" key="3">
    <source>
        <dbReference type="EMBL" id="KAJ0211064.1"/>
    </source>
</evidence>
<dbReference type="PANTHER" id="PTHR32295">
    <property type="entry name" value="IQ-DOMAIN 5-RELATED"/>
    <property type="match status" value="1"/>
</dbReference>
<evidence type="ECO:0000313" key="4">
    <source>
        <dbReference type="Proteomes" id="UP000235145"/>
    </source>
</evidence>
<evidence type="ECO:0008006" key="5">
    <source>
        <dbReference type="Google" id="ProtNLM"/>
    </source>
</evidence>
<dbReference type="SMART" id="SM00015">
    <property type="entry name" value="IQ"/>
    <property type="match status" value="2"/>
</dbReference>
<dbReference type="Proteomes" id="UP000235145">
    <property type="component" value="Unassembled WGS sequence"/>
</dbReference>